<dbReference type="eggNOG" id="COG2148">
    <property type="taxonomic scope" value="Bacteria"/>
</dbReference>
<dbReference type="InterPro" id="IPR029044">
    <property type="entry name" value="Nucleotide-diphossugar_trans"/>
</dbReference>
<dbReference type="GO" id="GO:0016740">
    <property type="term" value="F:transferase activity"/>
    <property type="evidence" value="ECO:0007669"/>
    <property type="project" value="UniProtKB-KW"/>
</dbReference>
<dbReference type="InterPro" id="IPR003362">
    <property type="entry name" value="Bact_transf"/>
</dbReference>
<proteinExistence type="predicted"/>
<evidence type="ECO:0000313" key="5">
    <source>
        <dbReference type="Proteomes" id="UP000009011"/>
    </source>
</evidence>
<feature type="transmembrane region" description="Helical" evidence="1">
    <location>
        <begin position="348"/>
        <end position="368"/>
    </location>
</feature>
<dbReference type="CDD" id="cd04186">
    <property type="entry name" value="GT_2_like_c"/>
    <property type="match status" value="1"/>
</dbReference>
<reference evidence="4 5" key="1">
    <citation type="journal article" date="2013" name="PLoS ONE">
        <title>Genomic analysis of Melioribacter roseus, facultatively anaerobic organotrophic bacterium representing a novel deep lineage within Bacteriodetes/Chlorobi group.</title>
        <authorList>
            <person name="Kadnikov V.V."/>
            <person name="Mardanov A.V."/>
            <person name="Podosokorskaya O.A."/>
            <person name="Gavrilov S.N."/>
            <person name="Kublanov I.V."/>
            <person name="Beletsky A.V."/>
            <person name="Bonch-Osmolovskaya E.A."/>
            <person name="Ravin N.V."/>
        </authorList>
    </citation>
    <scope>NUCLEOTIDE SEQUENCE [LARGE SCALE GENOMIC DNA]</scope>
    <source>
        <strain evidence="5">JCM 17771 / P3M-2</strain>
    </source>
</reference>
<dbReference type="eggNOG" id="COG1216">
    <property type="taxonomic scope" value="Bacteria"/>
</dbReference>
<dbReference type="SUPFAM" id="SSF53448">
    <property type="entry name" value="Nucleotide-diphospho-sugar transferases"/>
    <property type="match status" value="1"/>
</dbReference>
<evidence type="ECO:0000259" key="2">
    <source>
        <dbReference type="Pfam" id="PF00535"/>
    </source>
</evidence>
<dbReference type="Pfam" id="PF00535">
    <property type="entry name" value="Glycos_transf_2"/>
    <property type="match status" value="1"/>
</dbReference>
<dbReference type="AlphaFoldDB" id="I6ZNG2"/>
<dbReference type="EMBL" id="CP003557">
    <property type="protein sequence ID" value="AFN73539.1"/>
    <property type="molecule type" value="Genomic_DNA"/>
</dbReference>
<keyword evidence="1" id="KW-0812">Transmembrane</keyword>
<sequence length="666" mass="75367">MIDLSIIIVNYNVKEFLLNLLESIRKASDNLSIETIVVDNASEDGSVEAIQTKFPEVILIANEKNLGFGAANNIALEKARGKYLLLLNPDTIVKEDTFRKMIDFFDKNPNAGIAGCKVLNPDGTLQLACRRSFPGPWTSFTKVMGLSSLFPKSKLFARYNLTFLDENQTYEVDAVSGAFMMLRREVYEKIGGFDPQFFMYGEDLDLCYRTQQAGYKVYYVHSTEIFHYKGESTKRSSIDETKYFYDAMHLFVKKHLSSSFIVQGILRLAIFVRKLIAFANVYKLILLSVLFDFILMSGAVYLAEKIYANEHWLGFPGYAKPWVYFIPALLQIFISAAAGAYKKNALSVLRSLIALVYGLIILSALTYFFKQFAFSRAVVLITYGFSFITFSLWRIILKVSTGLGLVSESRKARTLIVASPAKAAELASKLKSNIVSLYQVTGFISTDRKKIGDVVGGYRVIGSLDNLRKVIAEHKIEKVIFSSDEINYDQIFYAVSESQGLNVDFMVSGKELDYLVGKSSVTMLEDLPLLKINYNISSFGHRITKLIFDKILSLIFILLLIYPFIYLAEKFRKGKGSKGDFSNFVLQIPQVLKGRKSFVGPKKSSYYGDLYVGKPGLTGLWYVENINPDDEVELKSLDLFYAKNQNIWLDLEILGRTFSKMILRTE</sequence>
<dbReference type="STRING" id="1191523.MROS_0295"/>
<dbReference type="Pfam" id="PF02397">
    <property type="entry name" value="Bac_transf"/>
    <property type="match status" value="1"/>
</dbReference>
<keyword evidence="1" id="KW-0472">Membrane</keyword>
<dbReference type="Pfam" id="PF13727">
    <property type="entry name" value="CoA_binding_3"/>
    <property type="match status" value="1"/>
</dbReference>
<feature type="transmembrane region" description="Helical" evidence="1">
    <location>
        <begin position="374"/>
        <end position="393"/>
    </location>
</feature>
<keyword evidence="5" id="KW-1185">Reference proteome</keyword>
<gene>
    <name evidence="4" type="ordered locus">MROS_0295</name>
</gene>
<protein>
    <submittedName>
        <fullName evidence="4">Glycosyl transferase family 2</fullName>
    </submittedName>
</protein>
<organism evidence="4 5">
    <name type="scientific">Melioribacter roseus (strain DSM 23840 / JCM 17771 / VKM B-2668 / P3M-2)</name>
    <dbReference type="NCBI Taxonomy" id="1191523"/>
    <lineage>
        <taxon>Bacteria</taxon>
        <taxon>Pseudomonadati</taxon>
        <taxon>Ignavibacteriota</taxon>
        <taxon>Ignavibacteria</taxon>
        <taxon>Ignavibacteriales</taxon>
        <taxon>Melioribacteraceae</taxon>
        <taxon>Melioribacter</taxon>
    </lineage>
</organism>
<dbReference type="PANTHER" id="PTHR43179:SF7">
    <property type="entry name" value="RHAMNOSYLTRANSFERASE WBBL"/>
    <property type="match status" value="1"/>
</dbReference>
<dbReference type="OrthoDB" id="9771846at2"/>
<keyword evidence="1" id="KW-1133">Transmembrane helix</keyword>
<evidence type="ECO:0000313" key="4">
    <source>
        <dbReference type="EMBL" id="AFN73539.1"/>
    </source>
</evidence>
<name>I6ZNG2_MELRP</name>
<dbReference type="Gene3D" id="3.90.550.10">
    <property type="entry name" value="Spore Coat Polysaccharide Biosynthesis Protein SpsA, Chain A"/>
    <property type="match status" value="1"/>
</dbReference>
<accession>I6ZNG2</accession>
<dbReference type="HOGENOM" id="CLU_027058_0_0_10"/>
<dbReference type="RefSeq" id="WP_014854976.1">
    <property type="nucleotide sequence ID" value="NC_018178.1"/>
</dbReference>
<feature type="transmembrane region" description="Helical" evidence="1">
    <location>
        <begin position="284"/>
        <end position="302"/>
    </location>
</feature>
<dbReference type="eggNOG" id="COG1086">
    <property type="taxonomic scope" value="Bacteria"/>
</dbReference>
<dbReference type="KEGG" id="mro:MROS_0295"/>
<feature type="transmembrane region" description="Helical" evidence="1">
    <location>
        <begin position="322"/>
        <end position="341"/>
    </location>
</feature>
<dbReference type="PANTHER" id="PTHR43179">
    <property type="entry name" value="RHAMNOSYLTRANSFERASE WBBL"/>
    <property type="match status" value="1"/>
</dbReference>
<dbReference type="Proteomes" id="UP000009011">
    <property type="component" value="Chromosome"/>
</dbReference>
<evidence type="ECO:0000259" key="3">
    <source>
        <dbReference type="Pfam" id="PF02397"/>
    </source>
</evidence>
<feature type="domain" description="Glycosyltransferase 2-like" evidence="2">
    <location>
        <begin position="5"/>
        <end position="191"/>
    </location>
</feature>
<feature type="transmembrane region" description="Helical" evidence="1">
    <location>
        <begin position="551"/>
        <end position="568"/>
    </location>
</feature>
<feature type="domain" description="Bacterial sugar transferase" evidence="3">
    <location>
        <begin position="587"/>
        <end position="662"/>
    </location>
</feature>
<dbReference type="PATRIC" id="fig|1191523.3.peg.301"/>
<evidence type="ECO:0000256" key="1">
    <source>
        <dbReference type="SAM" id="Phobius"/>
    </source>
</evidence>
<dbReference type="InterPro" id="IPR001173">
    <property type="entry name" value="Glyco_trans_2-like"/>
</dbReference>
<dbReference type="Gene3D" id="3.40.50.720">
    <property type="entry name" value="NAD(P)-binding Rossmann-like Domain"/>
    <property type="match status" value="1"/>
</dbReference>
<keyword evidence="4" id="KW-0808">Transferase</keyword>